<accession>A0ACD5H2N6</accession>
<proteinExistence type="predicted"/>
<organism evidence="1 2">
    <name type="scientific">Desertifilum tharense IPPAS B-1220</name>
    <dbReference type="NCBI Taxonomy" id="1781255"/>
    <lineage>
        <taxon>Bacteria</taxon>
        <taxon>Bacillati</taxon>
        <taxon>Cyanobacteriota</taxon>
        <taxon>Cyanophyceae</taxon>
        <taxon>Desertifilales</taxon>
        <taxon>Desertifilaceae</taxon>
        <taxon>Desertifilum</taxon>
    </lineage>
</organism>
<protein>
    <submittedName>
        <fullName evidence="1">AAA family ATPase</fullName>
    </submittedName>
</protein>
<evidence type="ECO:0000313" key="2">
    <source>
        <dbReference type="Proteomes" id="UP000095472"/>
    </source>
</evidence>
<evidence type="ECO:0000313" key="1">
    <source>
        <dbReference type="EMBL" id="XPM67337.1"/>
    </source>
</evidence>
<reference evidence="1 2" key="1">
    <citation type="journal article" date="2016" name="Genome Announc.">
        <title>Draft Genome Sequence of the Thermotolerant Cyanobacterium Desertifilum sp. IPPAS B-1220.</title>
        <authorList>
            <person name="Mironov K.S."/>
            <person name="Sinetova M.A."/>
            <person name="Bolatkhan K."/>
            <person name="Zayadan B.K."/>
            <person name="Ustinova V.V."/>
            <person name="Kupriyanova E.V."/>
            <person name="Skrypnik A.N."/>
            <person name="Gogoleva N.E."/>
            <person name="Gogolev Y.V."/>
            <person name="Los D.A."/>
        </authorList>
    </citation>
    <scope>NUCLEOTIDE SEQUENCE [LARGE SCALE GENOMIC DNA]</scope>
    <source>
        <strain evidence="1 2">IPPAS B-1220</strain>
    </source>
</reference>
<name>A0ACD5H2N6_9CYAN</name>
<gene>
    <name evidence="1" type="ORF">BH720_031495</name>
</gene>
<dbReference type="Proteomes" id="UP000095472">
    <property type="component" value="Chromosome"/>
</dbReference>
<keyword evidence="2" id="KW-1185">Reference proteome</keyword>
<dbReference type="EMBL" id="CP182909">
    <property type="protein sequence ID" value="XPM67337.1"/>
    <property type="molecule type" value="Genomic_DNA"/>
</dbReference>
<sequence>MLAAFDRVSQGTSEMMLIAGFSGIGKTAVVCEVHKPIVRQRGYFIQGKFNQFGRNLPFWTLSKPSRT</sequence>